<dbReference type="Gene3D" id="2.20.25.80">
    <property type="entry name" value="WRKY domain"/>
    <property type="match status" value="1"/>
</dbReference>
<name>A0AAV8P4V3_ENSVE</name>
<evidence type="ECO:0000256" key="4">
    <source>
        <dbReference type="ARBA" id="ARBA00023163"/>
    </source>
</evidence>
<proteinExistence type="predicted"/>
<dbReference type="SUPFAM" id="SSF118290">
    <property type="entry name" value="WRKY DNA-binding domain"/>
    <property type="match status" value="1"/>
</dbReference>
<evidence type="ECO:0000256" key="6">
    <source>
        <dbReference type="SAM" id="MobiDB-lite"/>
    </source>
</evidence>
<keyword evidence="5" id="KW-0539">Nucleus</keyword>
<dbReference type="InterPro" id="IPR044810">
    <property type="entry name" value="WRKY_plant"/>
</dbReference>
<organism evidence="8 9">
    <name type="scientific">Ensete ventricosum</name>
    <name type="common">Abyssinian banana</name>
    <name type="synonym">Musa ensete</name>
    <dbReference type="NCBI Taxonomy" id="4639"/>
    <lineage>
        <taxon>Eukaryota</taxon>
        <taxon>Viridiplantae</taxon>
        <taxon>Streptophyta</taxon>
        <taxon>Embryophyta</taxon>
        <taxon>Tracheophyta</taxon>
        <taxon>Spermatophyta</taxon>
        <taxon>Magnoliopsida</taxon>
        <taxon>Liliopsida</taxon>
        <taxon>Zingiberales</taxon>
        <taxon>Musaceae</taxon>
        <taxon>Ensete</taxon>
    </lineage>
</organism>
<evidence type="ECO:0000313" key="9">
    <source>
        <dbReference type="Proteomes" id="UP001222027"/>
    </source>
</evidence>
<keyword evidence="2" id="KW-0805">Transcription regulation</keyword>
<feature type="region of interest" description="Disordered" evidence="6">
    <location>
        <begin position="266"/>
        <end position="286"/>
    </location>
</feature>
<evidence type="ECO:0000256" key="1">
    <source>
        <dbReference type="ARBA" id="ARBA00004123"/>
    </source>
</evidence>
<feature type="domain" description="WRKY" evidence="7">
    <location>
        <begin position="188"/>
        <end position="250"/>
    </location>
</feature>
<dbReference type="PROSITE" id="PS50811">
    <property type="entry name" value="WRKY"/>
    <property type="match status" value="1"/>
</dbReference>
<dbReference type="GO" id="GO:0043565">
    <property type="term" value="F:sequence-specific DNA binding"/>
    <property type="evidence" value="ECO:0007669"/>
    <property type="project" value="InterPro"/>
</dbReference>
<gene>
    <name evidence="8" type="ORF">OPV22_029264</name>
</gene>
<comment type="subcellular location">
    <subcellularLocation>
        <location evidence="1">Nucleus</location>
    </subcellularLocation>
</comment>
<sequence length="351" mass="38821">MPLYLYVYISMQILYQSREFTSNMFLCLTDSEPKQTLMDDVLSQVFGACRLAGELESSLRLSNAEADAHFLLSSCEHIVDAFNKAVAGVRMLTGEGRMRAFELPPIPAAEDDEHPFFEMADLSESTQLSLEVQPSAAAHSEAFAGGGEAQVAVGGASSGRRSSRKRKEGIVTKRVHVLRTGTMEIPPDDGYTWRKYGQKDILNSRFPRSYYRCTHKNYYGCEAKKQVQRLDDDPCTLEVTYCGSHTCKTSPTPILIPSLAHSTIGKDERDDRTCHGHPQAAPTTTRSTSIQLGNWFEGSSRQEGQTQDGRDVDYCPVAELADAMFSSGSSGSIMDAIYLPRQGNWKDVDQG</sequence>
<keyword evidence="9" id="KW-1185">Reference proteome</keyword>
<evidence type="ECO:0000256" key="3">
    <source>
        <dbReference type="ARBA" id="ARBA00023125"/>
    </source>
</evidence>
<dbReference type="EMBL" id="JAQQAF010000008">
    <property type="protein sequence ID" value="KAJ8466712.1"/>
    <property type="molecule type" value="Genomic_DNA"/>
</dbReference>
<keyword evidence="3" id="KW-0238">DNA-binding</keyword>
<keyword evidence="4" id="KW-0804">Transcription</keyword>
<accession>A0AAV8P4V3</accession>
<dbReference type="SMART" id="SM00774">
    <property type="entry name" value="WRKY"/>
    <property type="match status" value="1"/>
</dbReference>
<dbReference type="GO" id="GO:0005634">
    <property type="term" value="C:nucleus"/>
    <property type="evidence" value="ECO:0007669"/>
    <property type="project" value="UniProtKB-SubCell"/>
</dbReference>
<protein>
    <recommendedName>
        <fullName evidence="7">WRKY domain-containing protein</fullName>
    </recommendedName>
</protein>
<evidence type="ECO:0000259" key="7">
    <source>
        <dbReference type="PROSITE" id="PS50811"/>
    </source>
</evidence>
<dbReference type="Proteomes" id="UP001222027">
    <property type="component" value="Unassembled WGS sequence"/>
</dbReference>
<dbReference type="GO" id="GO:0003700">
    <property type="term" value="F:DNA-binding transcription factor activity"/>
    <property type="evidence" value="ECO:0007669"/>
    <property type="project" value="InterPro"/>
</dbReference>
<dbReference type="Pfam" id="PF03106">
    <property type="entry name" value="WRKY"/>
    <property type="match status" value="1"/>
</dbReference>
<evidence type="ECO:0000256" key="2">
    <source>
        <dbReference type="ARBA" id="ARBA00023015"/>
    </source>
</evidence>
<dbReference type="InterPro" id="IPR036576">
    <property type="entry name" value="WRKY_dom_sf"/>
</dbReference>
<reference evidence="8 9" key="1">
    <citation type="submission" date="2022-12" db="EMBL/GenBank/DDBJ databases">
        <title>Chromosome-scale assembly of the Ensete ventricosum genome.</title>
        <authorList>
            <person name="Dussert Y."/>
            <person name="Stocks J."/>
            <person name="Wendawek A."/>
            <person name="Woldeyes F."/>
            <person name="Nichols R.A."/>
            <person name="Borrell J.S."/>
        </authorList>
    </citation>
    <scope>NUCLEOTIDE SEQUENCE [LARGE SCALE GENOMIC DNA]</scope>
    <source>
        <strain evidence="9">cv. Maze</strain>
        <tissue evidence="8">Seeds</tissue>
    </source>
</reference>
<evidence type="ECO:0000313" key="8">
    <source>
        <dbReference type="EMBL" id="KAJ8466712.1"/>
    </source>
</evidence>
<dbReference type="InterPro" id="IPR003657">
    <property type="entry name" value="WRKY_dom"/>
</dbReference>
<dbReference type="AlphaFoldDB" id="A0AAV8P4V3"/>
<evidence type="ECO:0000256" key="5">
    <source>
        <dbReference type="ARBA" id="ARBA00023242"/>
    </source>
</evidence>
<comment type="caution">
    <text evidence="8">The sequence shown here is derived from an EMBL/GenBank/DDBJ whole genome shotgun (WGS) entry which is preliminary data.</text>
</comment>
<dbReference type="PANTHER" id="PTHR31282">
    <property type="entry name" value="WRKY TRANSCRIPTION FACTOR 21-RELATED"/>
    <property type="match status" value="1"/>
</dbReference>